<dbReference type="EC" id="2.7.11.1" evidence="2"/>
<reference evidence="17" key="1">
    <citation type="submission" date="2020-06" db="EMBL/GenBank/DDBJ databases">
        <authorList>
            <person name="Li T."/>
            <person name="Hu X."/>
            <person name="Zhang T."/>
            <person name="Song X."/>
            <person name="Zhang H."/>
            <person name="Dai N."/>
            <person name="Sheng W."/>
            <person name="Hou X."/>
            <person name="Wei L."/>
        </authorList>
    </citation>
    <scope>NUCLEOTIDE SEQUENCE</scope>
    <source>
        <strain evidence="17">KEN8</strain>
        <tissue evidence="17">Leaf</tissue>
    </source>
</reference>
<dbReference type="Gene3D" id="2.90.10.10">
    <property type="entry name" value="Bulb-type lectin domain"/>
    <property type="match status" value="1"/>
</dbReference>
<keyword evidence="8 17" id="KW-0418">Kinase</keyword>
<dbReference type="SUPFAM" id="SSF56112">
    <property type="entry name" value="Protein kinase-like (PK-like)"/>
    <property type="match status" value="1"/>
</dbReference>
<keyword evidence="6 14" id="KW-0732">Signal</keyword>
<keyword evidence="11" id="KW-0325">Glycoprotein</keyword>
<keyword evidence="10" id="KW-1015">Disulfide bond</keyword>
<dbReference type="SMART" id="SM00220">
    <property type="entry name" value="S_TKc"/>
    <property type="match status" value="1"/>
</dbReference>
<feature type="domain" description="Protein kinase" evidence="15">
    <location>
        <begin position="322"/>
        <end position="604"/>
    </location>
</feature>
<keyword evidence="7" id="KW-0547">Nucleotide-binding</keyword>
<keyword evidence="5" id="KW-0808">Transferase</keyword>
<dbReference type="InterPro" id="IPR011009">
    <property type="entry name" value="Kinase-like_dom_sf"/>
</dbReference>
<dbReference type="Pfam" id="PF07714">
    <property type="entry name" value="PK_Tyr_Ser-Thr"/>
    <property type="match status" value="1"/>
</dbReference>
<dbReference type="Gene3D" id="3.30.200.20">
    <property type="entry name" value="Phosphorylase Kinase, domain 1"/>
    <property type="match status" value="1"/>
</dbReference>
<feature type="signal peptide" evidence="14">
    <location>
        <begin position="1"/>
        <end position="26"/>
    </location>
</feature>
<dbReference type="PANTHER" id="PTHR27002:SF925">
    <property type="entry name" value="RECEPTOR-LIKE SERINE_THREONINE-PROTEIN KINASE"/>
    <property type="match status" value="1"/>
</dbReference>
<dbReference type="CDD" id="cd14066">
    <property type="entry name" value="STKc_IRAK"/>
    <property type="match status" value="1"/>
</dbReference>
<evidence type="ECO:0000256" key="12">
    <source>
        <dbReference type="ARBA" id="ARBA00047899"/>
    </source>
</evidence>
<evidence type="ECO:0000256" key="11">
    <source>
        <dbReference type="ARBA" id="ARBA00023180"/>
    </source>
</evidence>
<dbReference type="FunFam" id="2.90.10.10:FF:000002">
    <property type="entry name" value="Serine/threonine-protein kinase"/>
    <property type="match status" value="1"/>
</dbReference>
<keyword evidence="3" id="KW-0472">Membrane</keyword>
<comment type="caution">
    <text evidence="17">The sequence shown here is derived from an EMBL/GenBank/DDBJ whole genome shotgun (WGS) entry which is preliminary data.</text>
</comment>
<dbReference type="PANTHER" id="PTHR27002">
    <property type="entry name" value="RECEPTOR-LIKE SERINE/THREONINE-PROTEIN KINASE SD1-8"/>
    <property type="match status" value="1"/>
</dbReference>
<evidence type="ECO:0000256" key="9">
    <source>
        <dbReference type="ARBA" id="ARBA00022840"/>
    </source>
</evidence>
<evidence type="ECO:0000256" key="6">
    <source>
        <dbReference type="ARBA" id="ARBA00022729"/>
    </source>
</evidence>
<dbReference type="GO" id="GO:0004674">
    <property type="term" value="F:protein serine/threonine kinase activity"/>
    <property type="evidence" value="ECO:0007669"/>
    <property type="project" value="UniProtKB-KW"/>
</dbReference>
<dbReference type="GO" id="GO:0048544">
    <property type="term" value="P:recognition of pollen"/>
    <property type="evidence" value="ECO:0007669"/>
    <property type="project" value="InterPro"/>
</dbReference>
<dbReference type="CDD" id="cd00028">
    <property type="entry name" value="B_lectin"/>
    <property type="match status" value="1"/>
</dbReference>
<dbReference type="PROSITE" id="PS50927">
    <property type="entry name" value="BULB_LECTIN"/>
    <property type="match status" value="1"/>
</dbReference>
<dbReference type="AlphaFoldDB" id="A0AAW2QVX2"/>
<reference evidence="17" key="2">
    <citation type="journal article" date="2024" name="Plant">
        <title>Genomic evolution and insights into agronomic trait innovations of Sesamum species.</title>
        <authorList>
            <person name="Miao H."/>
            <person name="Wang L."/>
            <person name="Qu L."/>
            <person name="Liu H."/>
            <person name="Sun Y."/>
            <person name="Le M."/>
            <person name="Wang Q."/>
            <person name="Wei S."/>
            <person name="Zheng Y."/>
            <person name="Lin W."/>
            <person name="Duan Y."/>
            <person name="Cao H."/>
            <person name="Xiong S."/>
            <person name="Wang X."/>
            <person name="Wei L."/>
            <person name="Li C."/>
            <person name="Ma Q."/>
            <person name="Ju M."/>
            <person name="Zhao R."/>
            <person name="Li G."/>
            <person name="Mu C."/>
            <person name="Tian Q."/>
            <person name="Mei H."/>
            <person name="Zhang T."/>
            <person name="Gao T."/>
            <person name="Zhang H."/>
        </authorList>
    </citation>
    <scope>NUCLEOTIDE SEQUENCE</scope>
    <source>
        <strain evidence="17">KEN8</strain>
    </source>
</reference>
<proteinExistence type="predicted"/>
<evidence type="ECO:0000256" key="5">
    <source>
        <dbReference type="ARBA" id="ARBA00022679"/>
    </source>
</evidence>
<gene>
    <name evidence="17" type="ORF">Scaly_0877200</name>
</gene>
<keyword evidence="4" id="KW-0723">Serine/threonine-protein kinase</keyword>
<dbReference type="PROSITE" id="PS50011">
    <property type="entry name" value="PROTEIN_KINASE_DOM"/>
    <property type="match status" value="1"/>
</dbReference>
<dbReference type="Pfam" id="PF01453">
    <property type="entry name" value="B_lectin"/>
    <property type="match status" value="1"/>
</dbReference>
<dbReference type="GO" id="GO:0005886">
    <property type="term" value="C:plasma membrane"/>
    <property type="evidence" value="ECO:0007669"/>
    <property type="project" value="UniProtKB-SubCell"/>
</dbReference>
<dbReference type="InterPro" id="IPR000719">
    <property type="entry name" value="Prot_kinase_dom"/>
</dbReference>
<keyword evidence="9" id="KW-0067">ATP-binding</keyword>
<sequence length="636" mass="70161">MWERTKHTNNLLCVLLCFLSGNPCLSIGGDTLSRGQSLSGTQTLISKDGIFELGFFTPGSNSSLNTYLGIWYKDFPERTTVWVANRETPLGQGSTLEIAHNGNLVLMSHDSDAVWSTNLMSTLPETVEAVLLDSGNLILRDGLSPSTVFWQSFDHPTDTWLPGASLGRDKITGRAQLLVRGKTQTILPRGCFLWRCLKIKRLNSSYGGIRRRRIGEVELGMGNFEQLTSLRSHHSWSPRNVLPKNQSDIFAFCGAFGVFAWSTSNPCTCLHGFAQTRPNDWSAGCSRTTLVQCGNSNSTQGEKYGFLEVPDTTSPANPTAHPRFVLNVSFSAFGQGKLLNGQEIALKRLSKKSGQGVEEFRNEILLIAKLQHRNLVRLLGCCIDPDESILIYEYMPNKSLDFYLFGSDKEVILDWTTRARIVEGIAQGLLYLHQYSRVRIIHRDLKASNILLDEEMNPKISDFGMARIFGGNDSRTYTKRIVGTFGYMAPEYASQGLFSMKSDVFSFGVLVLEIVSGKRNTGFYLTDTLNLLGHAWELWVSGRGVELMDPAVGCPPASAALRYINVGLLCVQENPNDRPNMSAVISMLSSELGTPLPPPKQPAFSTTTALSSVLVVNVSAGKYSVNDLTVSAPQPR</sequence>
<evidence type="ECO:0000256" key="10">
    <source>
        <dbReference type="ARBA" id="ARBA00023157"/>
    </source>
</evidence>
<dbReference type="PROSITE" id="PS00108">
    <property type="entry name" value="PROTEIN_KINASE_ST"/>
    <property type="match status" value="1"/>
</dbReference>
<dbReference type="SMART" id="SM00108">
    <property type="entry name" value="B_lectin"/>
    <property type="match status" value="1"/>
</dbReference>
<evidence type="ECO:0000256" key="7">
    <source>
        <dbReference type="ARBA" id="ARBA00022741"/>
    </source>
</evidence>
<comment type="catalytic activity">
    <reaction evidence="13">
        <text>L-seryl-[protein] + ATP = O-phospho-L-seryl-[protein] + ADP + H(+)</text>
        <dbReference type="Rhea" id="RHEA:17989"/>
        <dbReference type="Rhea" id="RHEA-COMP:9863"/>
        <dbReference type="Rhea" id="RHEA-COMP:11604"/>
        <dbReference type="ChEBI" id="CHEBI:15378"/>
        <dbReference type="ChEBI" id="CHEBI:29999"/>
        <dbReference type="ChEBI" id="CHEBI:30616"/>
        <dbReference type="ChEBI" id="CHEBI:83421"/>
        <dbReference type="ChEBI" id="CHEBI:456216"/>
        <dbReference type="EC" id="2.7.11.1"/>
    </reaction>
</comment>
<dbReference type="SUPFAM" id="SSF51110">
    <property type="entry name" value="alpha-D-mannose-specific plant lectins"/>
    <property type="match status" value="1"/>
</dbReference>
<evidence type="ECO:0000313" key="17">
    <source>
        <dbReference type="EMBL" id="KAL0371956.1"/>
    </source>
</evidence>
<dbReference type="Pfam" id="PF00954">
    <property type="entry name" value="S_locus_glycop"/>
    <property type="match status" value="1"/>
</dbReference>
<feature type="chain" id="PRO_5043755366" description="non-specific serine/threonine protein kinase" evidence="14">
    <location>
        <begin position="27"/>
        <end position="636"/>
    </location>
</feature>
<protein>
    <recommendedName>
        <fullName evidence="2">non-specific serine/threonine protein kinase</fullName>
        <ecNumber evidence="2">2.7.11.1</ecNumber>
    </recommendedName>
</protein>
<evidence type="ECO:0000259" key="15">
    <source>
        <dbReference type="PROSITE" id="PS50011"/>
    </source>
</evidence>
<dbReference type="InterPro" id="IPR001245">
    <property type="entry name" value="Ser-Thr/Tyr_kinase_cat_dom"/>
</dbReference>
<comment type="subcellular location">
    <subcellularLocation>
        <location evidence="1">Cell membrane</location>
        <topology evidence="1">Single-pass type I membrane protein</topology>
    </subcellularLocation>
</comment>
<dbReference type="FunFam" id="1.10.510.10:FF:000060">
    <property type="entry name" value="G-type lectin S-receptor-like serine/threonine-protein kinase"/>
    <property type="match status" value="1"/>
</dbReference>
<evidence type="ECO:0000256" key="2">
    <source>
        <dbReference type="ARBA" id="ARBA00012513"/>
    </source>
</evidence>
<dbReference type="FunFam" id="3.30.200.20:FF:000910">
    <property type="entry name" value="Cysteine-rich receptor-like protein kinase 11"/>
    <property type="match status" value="1"/>
</dbReference>
<evidence type="ECO:0000256" key="8">
    <source>
        <dbReference type="ARBA" id="ARBA00022777"/>
    </source>
</evidence>
<dbReference type="GO" id="GO:0005524">
    <property type="term" value="F:ATP binding"/>
    <property type="evidence" value="ECO:0007669"/>
    <property type="project" value="UniProtKB-KW"/>
</dbReference>
<keyword evidence="3" id="KW-1003">Cell membrane</keyword>
<dbReference type="EMBL" id="JACGWM010000005">
    <property type="protein sequence ID" value="KAL0371956.1"/>
    <property type="molecule type" value="Genomic_DNA"/>
</dbReference>
<dbReference type="InterPro" id="IPR001480">
    <property type="entry name" value="Bulb-type_lectin_dom"/>
</dbReference>
<dbReference type="InterPro" id="IPR008271">
    <property type="entry name" value="Ser/Thr_kinase_AS"/>
</dbReference>
<evidence type="ECO:0000256" key="14">
    <source>
        <dbReference type="SAM" id="SignalP"/>
    </source>
</evidence>
<accession>A0AAW2QVX2</accession>
<evidence type="ECO:0000256" key="1">
    <source>
        <dbReference type="ARBA" id="ARBA00004251"/>
    </source>
</evidence>
<dbReference type="Gene3D" id="1.10.510.10">
    <property type="entry name" value="Transferase(Phosphotransferase) domain 1"/>
    <property type="match status" value="1"/>
</dbReference>
<name>A0AAW2QVX2_9LAMI</name>
<dbReference type="InterPro" id="IPR036426">
    <property type="entry name" value="Bulb-type_lectin_dom_sf"/>
</dbReference>
<feature type="domain" description="Bulb-type lectin" evidence="16">
    <location>
        <begin position="29"/>
        <end position="152"/>
    </location>
</feature>
<evidence type="ECO:0000256" key="3">
    <source>
        <dbReference type="ARBA" id="ARBA00022475"/>
    </source>
</evidence>
<comment type="catalytic activity">
    <reaction evidence="12">
        <text>L-threonyl-[protein] + ATP = O-phospho-L-threonyl-[protein] + ADP + H(+)</text>
        <dbReference type="Rhea" id="RHEA:46608"/>
        <dbReference type="Rhea" id="RHEA-COMP:11060"/>
        <dbReference type="Rhea" id="RHEA-COMP:11605"/>
        <dbReference type="ChEBI" id="CHEBI:15378"/>
        <dbReference type="ChEBI" id="CHEBI:30013"/>
        <dbReference type="ChEBI" id="CHEBI:30616"/>
        <dbReference type="ChEBI" id="CHEBI:61977"/>
        <dbReference type="ChEBI" id="CHEBI:456216"/>
        <dbReference type="EC" id="2.7.11.1"/>
    </reaction>
</comment>
<evidence type="ECO:0000259" key="16">
    <source>
        <dbReference type="PROSITE" id="PS50927"/>
    </source>
</evidence>
<dbReference type="InterPro" id="IPR000858">
    <property type="entry name" value="S_locus_glycoprot_dom"/>
</dbReference>
<evidence type="ECO:0000256" key="13">
    <source>
        <dbReference type="ARBA" id="ARBA00048679"/>
    </source>
</evidence>
<evidence type="ECO:0000256" key="4">
    <source>
        <dbReference type="ARBA" id="ARBA00022527"/>
    </source>
</evidence>
<organism evidence="17">
    <name type="scientific">Sesamum calycinum</name>
    <dbReference type="NCBI Taxonomy" id="2727403"/>
    <lineage>
        <taxon>Eukaryota</taxon>
        <taxon>Viridiplantae</taxon>
        <taxon>Streptophyta</taxon>
        <taxon>Embryophyta</taxon>
        <taxon>Tracheophyta</taxon>
        <taxon>Spermatophyta</taxon>
        <taxon>Magnoliopsida</taxon>
        <taxon>eudicotyledons</taxon>
        <taxon>Gunneridae</taxon>
        <taxon>Pentapetalae</taxon>
        <taxon>asterids</taxon>
        <taxon>lamiids</taxon>
        <taxon>Lamiales</taxon>
        <taxon>Pedaliaceae</taxon>
        <taxon>Sesamum</taxon>
    </lineage>
</organism>